<evidence type="ECO:0000313" key="2">
    <source>
        <dbReference type="EMBL" id="KRM32579.1"/>
    </source>
</evidence>
<reference evidence="2 3" key="1">
    <citation type="journal article" date="2015" name="Genome Announc.">
        <title>Expanding the biotechnology potential of lactobacilli through comparative genomics of 213 strains and associated genera.</title>
        <authorList>
            <person name="Sun Z."/>
            <person name="Harris H.M."/>
            <person name="McCann A."/>
            <person name="Guo C."/>
            <person name="Argimon S."/>
            <person name="Zhang W."/>
            <person name="Yang X."/>
            <person name="Jeffery I.B."/>
            <person name="Cooney J.C."/>
            <person name="Kagawa T.F."/>
            <person name="Liu W."/>
            <person name="Song Y."/>
            <person name="Salvetti E."/>
            <person name="Wrobel A."/>
            <person name="Rasinkangas P."/>
            <person name="Parkhill J."/>
            <person name="Rea M.C."/>
            <person name="O'Sullivan O."/>
            <person name="Ritari J."/>
            <person name="Douillard F.P."/>
            <person name="Paul Ross R."/>
            <person name="Yang R."/>
            <person name="Briner A.E."/>
            <person name="Felis G.E."/>
            <person name="de Vos W.M."/>
            <person name="Barrangou R."/>
            <person name="Klaenhammer T.R."/>
            <person name="Caufield P.W."/>
            <person name="Cui Y."/>
            <person name="Zhang H."/>
            <person name="O'Toole P.W."/>
        </authorList>
    </citation>
    <scope>NUCLEOTIDE SEQUENCE [LARGE SCALE GENOMIC DNA]</scope>
    <source>
        <strain evidence="2 3">DSM 18527</strain>
    </source>
</reference>
<sequence>MFKFKTAQPKLRRSWLVAPAIYIVCYASSCDSKNQAKGPQAKLSLSGFAT</sequence>
<protein>
    <submittedName>
        <fullName evidence="2">Uncharacterized protein</fullName>
    </submittedName>
</protein>
<comment type="caution">
    <text evidence="2">The sequence shown here is derived from an EMBL/GenBank/DDBJ whole genome shotgun (WGS) entry which is preliminary data.</text>
</comment>
<feature type="region of interest" description="Disordered" evidence="1">
    <location>
        <begin position="31"/>
        <end position="50"/>
    </location>
</feature>
<gene>
    <name evidence="2" type="ORF">FC83_GL000446</name>
</gene>
<dbReference type="AlphaFoldDB" id="A0A0R1Y010"/>
<dbReference type="Proteomes" id="UP000051236">
    <property type="component" value="Unassembled WGS sequence"/>
</dbReference>
<dbReference type="PATRIC" id="fig|1423734.3.peg.447"/>
<accession>A0A0R1Y010</accession>
<evidence type="ECO:0000313" key="3">
    <source>
        <dbReference type="Proteomes" id="UP000051236"/>
    </source>
</evidence>
<keyword evidence="3" id="KW-1185">Reference proteome</keyword>
<name>A0A0R1Y010_9LACO</name>
<dbReference type="EMBL" id="AZGA01000070">
    <property type="protein sequence ID" value="KRM32579.1"/>
    <property type="molecule type" value="Genomic_DNA"/>
</dbReference>
<organism evidence="2 3">
    <name type="scientific">Agrilactobacillus composti DSM 18527 = JCM 14202</name>
    <dbReference type="NCBI Taxonomy" id="1423734"/>
    <lineage>
        <taxon>Bacteria</taxon>
        <taxon>Bacillati</taxon>
        <taxon>Bacillota</taxon>
        <taxon>Bacilli</taxon>
        <taxon>Lactobacillales</taxon>
        <taxon>Lactobacillaceae</taxon>
        <taxon>Agrilactobacillus</taxon>
    </lineage>
</organism>
<proteinExistence type="predicted"/>
<evidence type="ECO:0000256" key="1">
    <source>
        <dbReference type="SAM" id="MobiDB-lite"/>
    </source>
</evidence>